<organism evidence="1 2">
    <name type="scientific">Tindallia magadiensis</name>
    <dbReference type="NCBI Taxonomy" id="69895"/>
    <lineage>
        <taxon>Bacteria</taxon>
        <taxon>Bacillati</taxon>
        <taxon>Bacillota</taxon>
        <taxon>Clostridia</taxon>
        <taxon>Peptostreptococcales</taxon>
        <taxon>Tindalliaceae</taxon>
        <taxon>Tindallia</taxon>
    </lineage>
</organism>
<dbReference type="GO" id="GO:0016884">
    <property type="term" value="F:carbon-nitrogen ligase activity, with glutamine as amido-N-donor"/>
    <property type="evidence" value="ECO:0007669"/>
    <property type="project" value="InterPro"/>
</dbReference>
<proteinExistence type="predicted"/>
<dbReference type="Gene3D" id="1.10.10.410">
    <property type="match status" value="1"/>
</dbReference>
<accession>A0A1I3B5C2</accession>
<dbReference type="Proteomes" id="UP000199287">
    <property type="component" value="Unassembled WGS sequence"/>
</dbReference>
<keyword evidence="2" id="KW-1185">Reference proteome</keyword>
<sequence>MKHMSLKDLLAEDLKTAMKNKELTRKNVITMIRSSVKQIEVDERKELLDDDVIQIIVKQIKQRKDALESFQNGGRDDLVEQTEAEISILETYLPEPLSDEELQLIIQKAIDETGAQTMKDMGSVMSIVKKDTQGKADGKVVSQLVRQKLQS</sequence>
<reference evidence="2" key="1">
    <citation type="submission" date="2016-10" db="EMBL/GenBank/DDBJ databases">
        <authorList>
            <person name="Varghese N."/>
            <person name="Submissions S."/>
        </authorList>
    </citation>
    <scope>NUCLEOTIDE SEQUENCE [LARGE SCALE GENOMIC DNA]</scope>
    <source>
        <strain evidence="2">Z-7934</strain>
    </source>
</reference>
<dbReference type="PANTHER" id="PTHR28055">
    <property type="entry name" value="ALTERED INHERITANCE OF MITOCHONDRIA PROTEIN 41, MITOCHONDRIAL"/>
    <property type="match status" value="1"/>
</dbReference>
<dbReference type="PANTHER" id="PTHR28055:SF1">
    <property type="entry name" value="ALTERED INHERITANCE OF MITOCHONDRIA PROTEIN 41, MITOCHONDRIAL"/>
    <property type="match status" value="1"/>
</dbReference>
<dbReference type="SUPFAM" id="SSF89095">
    <property type="entry name" value="GatB/YqeY motif"/>
    <property type="match status" value="1"/>
</dbReference>
<dbReference type="Pfam" id="PF09424">
    <property type="entry name" value="YqeY"/>
    <property type="match status" value="1"/>
</dbReference>
<name>A0A1I3B5C2_9FIRM</name>
<dbReference type="AlphaFoldDB" id="A0A1I3B5C2"/>
<dbReference type="InterPro" id="IPR003789">
    <property type="entry name" value="Asn/Gln_tRNA_amidoTrase-B-like"/>
</dbReference>
<evidence type="ECO:0000313" key="2">
    <source>
        <dbReference type="Proteomes" id="UP000199287"/>
    </source>
</evidence>
<evidence type="ECO:0008006" key="3">
    <source>
        <dbReference type="Google" id="ProtNLM"/>
    </source>
</evidence>
<dbReference type="InterPro" id="IPR042184">
    <property type="entry name" value="YqeY/Aim41_N"/>
</dbReference>
<protein>
    <recommendedName>
        <fullName evidence="3">GatB/YqeY domain-containing protein</fullName>
    </recommendedName>
</protein>
<evidence type="ECO:0000313" key="1">
    <source>
        <dbReference type="EMBL" id="SFH57400.1"/>
    </source>
</evidence>
<dbReference type="InterPro" id="IPR019004">
    <property type="entry name" value="YqeY/Aim41"/>
</dbReference>
<dbReference type="EMBL" id="FOQA01000001">
    <property type="protein sequence ID" value="SFH57400.1"/>
    <property type="molecule type" value="Genomic_DNA"/>
</dbReference>
<gene>
    <name evidence="1" type="ORF">SAMN05192551_101594</name>
</gene>
<dbReference type="InterPro" id="IPR023168">
    <property type="entry name" value="GatB_Yqey_C_2"/>
</dbReference>
<dbReference type="STRING" id="69895.SAMN05192551_101594"/>
<dbReference type="Gene3D" id="1.10.1510.10">
    <property type="entry name" value="Uncharacterised protein YqeY/AIM41 PF09424, N-terminal domain"/>
    <property type="match status" value="1"/>
</dbReference>